<feature type="region of interest" description="Disordered" evidence="12">
    <location>
        <begin position="208"/>
        <end position="258"/>
    </location>
</feature>
<comment type="caution">
    <text evidence="13">The sequence shown here is derived from an EMBL/GenBank/DDBJ whole genome shotgun (WGS) entry which is preliminary data.</text>
</comment>
<evidence type="ECO:0000256" key="7">
    <source>
        <dbReference type="ARBA" id="ARBA00023054"/>
    </source>
</evidence>
<evidence type="ECO:0000256" key="9">
    <source>
        <dbReference type="ARBA" id="ARBA00023306"/>
    </source>
</evidence>
<evidence type="ECO:0000256" key="6">
    <source>
        <dbReference type="ARBA" id="ARBA00022776"/>
    </source>
</evidence>
<keyword evidence="6" id="KW-0498">Mitosis</keyword>
<evidence type="ECO:0000313" key="13">
    <source>
        <dbReference type="EMBL" id="PIK36676.1"/>
    </source>
</evidence>
<evidence type="ECO:0000313" key="14">
    <source>
        <dbReference type="Proteomes" id="UP000230750"/>
    </source>
</evidence>
<comment type="subcellular location">
    <subcellularLocation>
        <location evidence="1">Cytoplasm</location>
        <location evidence="1">Cytoskeleton</location>
        <location evidence="1">Microtubule organizing center</location>
        <location evidence="1">Centrosome</location>
        <location evidence="1">Centriole</location>
    </subcellularLocation>
    <subcellularLocation>
        <location evidence="2">Cytoplasm</location>
        <location evidence="2">Cytoskeleton</location>
        <location evidence="2">Spindle</location>
    </subcellularLocation>
</comment>
<dbReference type="GO" id="GO:0046599">
    <property type="term" value="P:regulation of centriole replication"/>
    <property type="evidence" value="ECO:0007669"/>
    <property type="project" value="TreeGrafter"/>
</dbReference>
<keyword evidence="9" id="KW-0131">Cell cycle</keyword>
<feature type="compositionally biased region" description="Polar residues" evidence="12">
    <location>
        <begin position="395"/>
        <end position="405"/>
    </location>
</feature>
<feature type="region of interest" description="Disordered" evidence="12">
    <location>
        <begin position="392"/>
        <end position="440"/>
    </location>
</feature>
<feature type="region of interest" description="Disordered" evidence="12">
    <location>
        <begin position="1"/>
        <end position="41"/>
    </location>
</feature>
<organism evidence="13 14">
    <name type="scientific">Stichopus japonicus</name>
    <name type="common">Sea cucumber</name>
    <dbReference type="NCBI Taxonomy" id="307972"/>
    <lineage>
        <taxon>Eukaryota</taxon>
        <taxon>Metazoa</taxon>
        <taxon>Echinodermata</taxon>
        <taxon>Eleutherozoa</taxon>
        <taxon>Echinozoa</taxon>
        <taxon>Holothuroidea</taxon>
        <taxon>Aspidochirotacea</taxon>
        <taxon>Aspidochirotida</taxon>
        <taxon>Stichopodidae</taxon>
        <taxon>Apostichopus</taxon>
    </lineage>
</organism>
<protein>
    <recommendedName>
        <fullName evidence="3">Spindle and centriole-associated protein 1</fullName>
    </recommendedName>
    <alternativeName>
        <fullName evidence="10">Coiled-coil domain-containing protein 52</fullName>
    </alternativeName>
</protein>
<dbReference type="InterPro" id="IPR031387">
    <property type="entry name" value="SPICE1"/>
</dbReference>
<keyword evidence="4" id="KW-0963">Cytoplasm</keyword>
<evidence type="ECO:0000256" key="3">
    <source>
        <dbReference type="ARBA" id="ARBA00018313"/>
    </source>
</evidence>
<dbReference type="OrthoDB" id="6361178at2759"/>
<dbReference type="GO" id="GO:0051310">
    <property type="term" value="P:metaphase chromosome alignment"/>
    <property type="evidence" value="ECO:0007669"/>
    <property type="project" value="TreeGrafter"/>
</dbReference>
<accession>A0A2G8JLP9</accession>
<feature type="region of interest" description="Disordered" evidence="12">
    <location>
        <begin position="127"/>
        <end position="151"/>
    </location>
</feature>
<feature type="region of interest" description="Disordered" evidence="12">
    <location>
        <begin position="460"/>
        <end position="490"/>
    </location>
</feature>
<dbReference type="AlphaFoldDB" id="A0A2G8JLP9"/>
<feature type="region of interest" description="Disordered" evidence="12">
    <location>
        <begin position="512"/>
        <end position="534"/>
    </location>
</feature>
<evidence type="ECO:0000256" key="8">
    <source>
        <dbReference type="ARBA" id="ARBA00023212"/>
    </source>
</evidence>
<evidence type="ECO:0000256" key="4">
    <source>
        <dbReference type="ARBA" id="ARBA00022490"/>
    </source>
</evidence>
<dbReference type="GO" id="GO:0005813">
    <property type="term" value="C:centrosome"/>
    <property type="evidence" value="ECO:0007669"/>
    <property type="project" value="TreeGrafter"/>
</dbReference>
<evidence type="ECO:0000256" key="1">
    <source>
        <dbReference type="ARBA" id="ARBA00004114"/>
    </source>
</evidence>
<dbReference type="GO" id="GO:0090307">
    <property type="term" value="P:mitotic spindle assembly"/>
    <property type="evidence" value="ECO:0007669"/>
    <property type="project" value="InterPro"/>
</dbReference>
<feature type="region of interest" description="Disordered" evidence="12">
    <location>
        <begin position="569"/>
        <end position="606"/>
    </location>
</feature>
<evidence type="ECO:0000256" key="10">
    <source>
        <dbReference type="ARBA" id="ARBA00030722"/>
    </source>
</evidence>
<feature type="region of interest" description="Disordered" evidence="12">
    <location>
        <begin position="46"/>
        <end position="65"/>
    </location>
</feature>
<keyword evidence="5" id="KW-0132">Cell division</keyword>
<evidence type="ECO:0000256" key="11">
    <source>
        <dbReference type="SAM" id="Coils"/>
    </source>
</evidence>
<dbReference type="PANTHER" id="PTHR31167:SF3">
    <property type="entry name" value="SPINDLE AND CENTRIOLE-ASSOCIATED PROTEIN 1"/>
    <property type="match status" value="1"/>
</dbReference>
<feature type="region of interest" description="Disordered" evidence="12">
    <location>
        <begin position="631"/>
        <end position="692"/>
    </location>
</feature>
<proteinExistence type="predicted"/>
<name>A0A2G8JLP9_STIJA</name>
<reference evidence="13 14" key="1">
    <citation type="journal article" date="2017" name="PLoS Biol.">
        <title>The sea cucumber genome provides insights into morphological evolution and visceral regeneration.</title>
        <authorList>
            <person name="Zhang X."/>
            <person name="Sun L."/>
            <person name="Yuan J."/>
            <person name="Sun Y."/>
            <person name="Gao Y."/>
            <person name="Zhang L."/>
            <person name="Li S."/>
            <person name="Dai H."/>
            <person name="Hamel J.F."/>
            <person name="Liu C."/>
            <person name="Yu Y."/>
            <person name="Liu S."/>
            <person name="Lin W."/>
            <person name="Guo K."/>
            <person name="Jin S."/>
            <person name="Xu P."/>
            <person name="Storey K.B."/>
            <person name="Huan P."/>
            <person name="Zhang T."/>
            <person name="Zhou Y."/>
            <person name="Zhang J."/>
            <person name="Lin C."/>
            <person name="Li X."/>
            <person name="Xing L."/>
            <person name="Huo D."/>
            <person name="Sun M."/>
            <person name="Wang L."/>
            <person name="Mercier A."/>
            <person name="Li F."/>
            <person name="Yang H."/>
            <person name="Xiang J."/>
        </authorList>
    </citation>
    <scope>NUCLEOTIDE SEQUENCE [LARGE SCALE GENOMIC DNA]</scope>
    <source>
        <strain evidence="13">Shaxun</strain>
        <tissue evidence="13">Muscle</tissue>
    </source>
</reference>
<dbReference type="EMBL" id="MRZV01001636">
    <property type="protein sequence ID" value="PIK36676.1"/>
    <property type="molecule type" value="Genomic_DNA"/>
</dbReference>
<dbReference type="GO" id="GO:0005819">
    <property type="term" value="C:spindle"/>
    <property type="evidence" value="ECO:0007669"/>
    <property type="project" value="UniProtKB-SubCell"/>
</dbReference>
<feature type="coiled-coil region" evidence="11">
    <location>
        <begin position="996"/>
        <end position="1023"/>
    </location>
</feature>
<keyword evidence="14" id="KW-1185">Reference proteome</keyword>
<dbReference type="GO" id="GO:0051301">
    <property type="term" value="P:cell division"/>
    <property type="evidence" value="ECO:0007669"/>
    <property type="project" value="UniProtKB-KW"/>
</dbReference>
<keyword evidence="7 11" id="KW-0175">Coiled coil</keyword>
<feature type="compositionally biased region" description="Polar residues" evidence="12">
    <location>
        <begin position="427"/>
        <end position="440"/>
    </location>
</feature>
<evidence type="ECO:0000256" key="5">
    <source>
        <dbReference type="ARBA" id="ARBA00022618"/>
    </source>
</evidence>
<evidence type="ECO:0000256" key="12">
    <source>
        <dbReference type="SAM" id="MobiDB-lite"/>
    </source>
</evidence>
<sequence>MSFVRKERRTASTKQGRQKRNEQKKIQKRGPAWDNSTSDLSVHKLSNEEVERRRQIHMSGNLPAVKAERQMRALWKANSKRKNNNDSTDRSSLLQEILYDDQQLRDAVGYSDRIMAVVHDLFGDDPPRIGKGECYPSPRSGDSASRTLPDMTLHPSQLDVLSESVMDRQALNDLQEDEDDYSADSEDENTYEGYQGSLDLERFRGYIEKESDRKKKQQGKEEHRVRPGRRTTRETITLNGNLLPSDEESDNRGEEIPPLVQAINDTAKVKKKSRSRISAERQTPTRQDADLATVIRGIQGDVEEYERLTGSEVLPDCNQDLSSGSTLFLVQTIQTLIQHLTEKERLFGNNSVSNLKAQTEDQRNLINALTLELINTQERLSKLEEAVKNLRLSRGSPSISSTTLDGQAELNPTHEESHGLPDEGHRSVSNKTGPMTREANPQMTADGQIVRNHSLTHLDNQHEKPQRMTQQPQNGLPAPHQEQQFSMHSHHGQFPEVLNRDRQLYQMNPRNAMQDLGSSGASLSQQAGQNLAGHRDQQALLVRANDHRNVSAGPENQDSIFGNQGDFGRHQDSHHQNQFGITGGHQDRAWPSGDPEQRQKVPCGQDCHPDPRQVFMRDQLNVHVRQAAHTDFVGNDQQRTSVGHQQTTDGHPGFHRDQAFQRGPLSRSREIPGLDKMSGNDQNRRGIGDNQEQQRPLATDGLHMNLSQGGYLGNKGSLHALKEDFDVQSSHSQSTVDDRVSRLDLPKSEISAGHPQIQKLAFHGEPAIMLSPPRQMDRRALFKAHGPNQVRRALYTDNADRMGELSHAGVGLDHPVHKFQNHEPNYQDIKKNTDKDSRVDFEGRHEAARSVFSMQGEISRHHKPLISERQMRPFEQHAGQEGTNADPDILDGVVASDREDLSEQYRQESDSNRDVFAQTGLKEGEKLQVDTSLFSTDSHTSYQSLPFVDRFHPLSADTSSRVTDMPTIGLSKRDRVGGRDMITVNRVEEESALTAISDLNRRIAALSKEHAEAEERLQSMKHQDVQTK</sequence>
<dbReference type="GO" id="GO:0005814">
    <property type="term" value="C:centriole"/>
    <property type="evidence" value="ECO:0007669"/>
    <property type="project" value="UniProtKB-SubCell"/>
</dbReference>
<feature type="region of interest" description="Disordered" evidence="12">
    <location>
        <begin position="175"/>
        <end position="195"/>
    </location>
</feature>
<dbReference type="Proteomes" id="UP000230750">
    <property type="component" value="Unassembled WGS sequence"/>
</dbReference>
<feature type="compositionally biased region" description="Polar residues" evidence="12">
    <location>
        <begin position="635"/>
        <end position="649"/>
    </location>
</feature>
<dbReference type="STRING" id="307972.A0A2G8JLP9"/>
<dbReference type="PANTHER" id="PTHR31167">
    <property type="entry name" value="SPINDLE AND CENTRIOLE ASSOCIATED PROTEIN 1 SPICE1"/>
    <property type="match status" value="1"/>
</dbReference>
<feature type="compositionally biased region" description="Low complexity" evidence="12">
    <location>
        <begin position="516"/>
        <end position="529"/>
    </location>
</feature>
<dbReference type="Pfam" id="PF15678">
    <property type="entry name" value="SPICE"/>
    <property type="match status" value="1"/>
</dbReference>
<feature type="compositionally biased region" description="Acidic residues" evidence="12">
    <location>
        <begin position="175"/>
        <end position="190"/>
    </location>
</feature>
<gene>
    <name evidence="13" type="ORF">BSL78_26491</name>
</gene>
<feature type="compositionally biased region" description="Basic and acidic residues" evidence="12">
    <location>
        <begin position="208"/>
        <end position="225"/>
    </location>
</feature>
<feature type="compositionally biased region" description="Basic and acidic residues" evidence="12">
    <location>
        <begin position="412"/>
        <end position="426"/>
    </location>
</feature>
<evidence type="ECO:0000256" key="2">
    <source>
        <dbReference type="ARBA" id="ARBA00004186"/>
    </source>
</evidence>
<keyword evidence="8" id="KW-0206">Cytoskeleton</keyword>